<comment type="caution">
    <text evidence="1">The sequence shown here is derived from an EMBL/GenBank/DDBJ whole genome shotgun (WGS) entry which is preliminary data.</text>
</comment>
<organism evidence="1 2">
    <name type="scientific">Blastopirellula marina</name>
    <dbReference type="NCBI Taxonomy" id="124"/>
    <lineage>
        <taxon>Bacteria</taxon>
        <taxon>Pseudomonadati</taxon>
        <taxon>Planctomycetota</taxon>
        <taxon>Planctomycetia</taxon>
        <taxon>Pirellulales</taxon>
        <taxon>Pirellulaceae</taxon>
        <taxon>Blastopirellula</taxon>
    </lineage>
</organism>
<dbReference type="AlphaFoldDB" id="A0A2S8GNE7"/>
<proteinExistence type="predicted"/>
<evidence type="ECO:0000313" key="2">
    <source>
        <dbReference type="Proteomes" id="UP000237819"/>
    </source>
</evidence>
<evidence type="ECO:0000313" key="1">
    <source>
        <dbReference type="EMBL" id="PQO45966.1"/>
    </source>
</evidence>
<protein>
    <recommendedName>
        <fullName evidence="3">Glycosyltransferase family 1 protein</fullName>
    </recommendedName>
</protein>
<gene>
    <name evidence="1" type="ORF">C5Y93_11995</name>
</gene>
<evidence type="ECO:0008006" key="3">
    <source>
        <dbReference type="Google" id="ProtNLM"/>
    </source>
</evidence>
<dbReference type="Proteomes" id="UP000237819">
    <property type="component" value="Unassembled WGS sequence"/>
</dbReference>
<dbReference type="EMBL" id="PUHZ01000012">
    <property type="protein sequence ID" value="PQO45966.1"/>
    <property type="molecule type" value="Genomic_DNA"/>
</dbReference>
<sequence>MIPKFRRLGQSFSPSESRLLLVSALTPLDLDLLDAIPNWRQAYSTVVAFITDSFVVDWYKWARNAKKLDAIFVPIESTIEATRNATQVPVYFLPFGADCLKYSKANTKRWIDVIGYGRQPALIVEQLEQLGNGNPEFFFLRETPSRGSFESIRNAHFRLLNASKCALAFDTSIVFRDDYKVSILTPRWAESFASGCVVAGACPLDGPKVFDWEGAFTDVPTTGAGALDAILELLSDDEAILRQSTRNVMEMCEAHDWRHRIRSILHCIGSPIPDQLTKQLDQLEQRVVLKS</sequence>
<accession>A0A2S8GNE7</accession>
<reference evidence="1 2" key="1">
    <citation type="submission" date="2018-02" db="EMBL/GenBank/DDBJ databases">
        <title>Comparative genomes isolates from brazilian mangrove.</title>
        <authorList>
            <person name="Araujo J.E."/>
            <person name="Taketani R.G."/>
            <person name="Silva M.C.P."/>
            <person name="Loureco M.V."/>
            <person name="Andreote F.D."/>
        </authorList>
    </citation>
    <scope>NUCLEOTIDE SEQUENCE [LARGE SCALE GENOMIC DNA]</scope>
    <source>
        <strain evidence="1 2">Nap-Phe MGV</strain>
    </source>
</reference>
<name>A0A2S8GNE7_9BACT</name>